<reference evidence="1" key="2">
    <citation type="journal article" date="2015" name="Data Brief">
        <title>Shoot transcriptome of the giant reed, Arundo donax.</title>
        <authorList>
            <person name="Barrero R.A."/>
            <person name="Guerrero F.D."/>
            <person name="Moolhuijzen P."/>
            <person name="Goolsby J.A."/>
            <person name="Tidwell J."/>
            <person name="Bellgard S.E."/>
            <person name="Bellgard M.I."/>
        </authorList>
    </citation>
    <scope>NUCLEOTIDE SEQUENCE</scope>
    <source>
        <tissue evidence="1">Shoot tissue taken approximately 20 cm above the soil surface</tissue>
    </source>
</reference>
<dbReference type="AlphaFoldDB" id="A0A0A9A2T6"/>
<organism evidence="1">
    <name type="scientific">Arundo donax</name>
    <name type="common">Giant reed</name>
    <name type="synonym">Donax arundinaceus</name>
    <dbReference type="NCBI Taxonomy" id="35708"/>
    <lineage>
        <taxon>Eukaryota</taxon>
        <taxon>Viridiplantae</taxon>
        <taxon>Streptophyta</taxon>
        <taxon>Embryophyta</taxon>
        <taxon>Tracheophyta</taxon>
        <taxon>Spermatophyta</taxon>
        <taxon>Magnoliopsida</taxon>
        <taxon>Liliopsida</taxon>
        <taxon>Poales</taxon>
        <taxon>Poaceae</taxon>
        <taxon>PACMAD clade</taxon>
        <taxon>Arundinoideae</taxon>
        <taxon>Arundineae</taxon>
        <taxon>Arundo</taxon>
    </lineage>
</organism>
<evidence type="ECO:0000313" key="1">
    <source>
        <dbReference type="EMBL" id="JAD43320.1"/>
    </source>
</evidence>
<proteinExistence type="predicted"/>
<name>A0A0A9A2T6_ARUDO</name>
<reference evidence="1" key="1">
    <citation type="submission" date="2014-09" db="EMBL/GenBank/DDBJ databases">
        <authorList>
            <person name="Magalhaes I.L.F."/>
            <person name="Oliveira U."/>
            <person name="Santos F.R."/>
            <person name="Vidigal T.H.D.A."/>
            <person name="Brescovit A.D."/>
            <person name="Santos A.J."/>
        </authorList>
    </citation>
    <scope>NUCLEOTIDE SEQUENCE</scope>
    <source>
        <tissue evidence="1">Shoot tissue taken approximately 20 cm above the soil surface</tissue>
    </source>
</reference>
<dbReference type="EMBL" id="GBRH01254575">
    <property type="protein sequence ID" value="JAD43320.1"/>
    <property type="molecule type" value="Transcribed_RNA"/>
</dbReference>
<accession>A0A0A9A2T6</accession>
<sequence length="31" mass="3472">MCILEPLKATDLGMYIQMLLSPTICFIQSTP</sequence>
<protein>
    <submittedName>
        <fullName evidence="1">Uncharacterized protein</fullName>
    </submittedName>
</protein>